<dbReference type="RefSeq" id="WP_048090059.1">
    <property type="nucleotide sequence ID" value="NZ_JMIY01000003.1"/>
</dbReference>
<dbReference type="SUPFAM" id="SSF56524">
    <property type="entry name" value="Oxidoreductase molybdopterin-binding domain"/>
    <property type="match status" value="1"/>
</dbReference>
<dbReference type="InterPro" id="IPR036374">
    <property type="entry name" value="OxRdtase_Mopterin-bd_sf"/>
</dbReference>
<evidence type="ECO:0000259" key="1">
    <source>
        <dbReference type="Pfam" id="PF00174"/>
    </source>
</evidence>
<dbReference type="PANTHER" id="PTHR43032:SF4">
    <property type="entry name" value="OXIDOREDUCTASE MOLYBDOPTERIN-BINDING DOMAIN-CONTAINING PROTEIN"/>
    <property type="match status" value="1"/>
</dbReference>
<dbReference type="PRINTS" id="PR00407">
    <property type="entry name" value="EUMOPTERIN"/>
</dbReference>
<proteinExistence type="predicted"/>
<dbReference type="EMBL" id="JMIY01000003">
    <property type="protein sequence ID" value="KCZ72038.1"/>
    <property type="molecule type" value="Genomic_DNA"/>
</dbReference>
<organism evidence="2 3">
    <name type="scientific">Candidatus Methanoperedens nitratireducens</name>
    <dbReference type="NCBI Taxonomy" id="1392998"/>
    <lineage>
        <taxon>Archaea</taxon>
        <taxon>Methanobacteriati</taxon>
        <taxon>Methanobacteriota</taxon>
        <taxon>Stenosarchaea group</taxon>
        <taxon>Methanomicrobia</taxon>
        <taxon>Methanosarcinales</taxon>
        <taxon>ANME-2 cluster</taxon>
        <taxon>Candidatus Methanoperedentaceae</taxon>
        <taxon>Candidatus Methanoperedens</taxon>
    </lineage>
</organism>
<dbReference type="GO" id="GO:0016491">
    <property type="term" value="F:oxidoreductase activity"/>
    <property type="evidence" value="ECO:0007669"/>
    <property type="project" value="InterPro"/>
</dbReference>
<dbReference type="AlphaFoldDB" id="A0A062V642"/>
<dbReference type="InterPro" id="IPR000572">
    <property type="entry name" value="OxRdtase_Mopterin-bd_dom"/>
</dbReference>
<name>A0A062V642_9EURY</name>
<gene>
    <name evidence="2" type="ORF">ANME2D_01439</name>
</gene>
<comment type="caution">
    <text evidence="2">The sequence shown here is derived from an EMBL/GenBank/DDBJ whole genome shotgun (WGS) entry which is preliminary data.</text>
</comment>
<sequence>MQRFVQRLPPHQRIAKDFPVLHYGRVPEFDRRTWDFRVEGLVEKPIRLTYDEFLALDRTAVTSDLHCVTGWSKLDLGWEGVLFRDLAKIVKPRSSAKFVTIEAENEYTTSLPLSDLMEPDVIFAYNLDGKPLEPVHGGPLRIVVPKKYGYKSAKWVRGVIFTEEQELGFWEKKGYSYSADPWKEERYSY</sequence>
<accession>A0A062V642</accession>
<reference evidence="2 3" key="1">
    <citation type="journal article" date="2013" name="Nature">
        <title>Anaerobic oxidation of methane coupled to nitrate reduction in a novel archaeal lineage.</title>
        <authorList>
            <person name="Haroon M.F."/>
            <person name="Hu S."/>
            <person name="Shi Y."/>
            <person name="Imelfort M."/>
            <person name="Keller J."/>
            <person name="Hugenholtz P."/>
            <person name="Yuan Z."/>
            <person name="Tyson G.W."/>
        </authorList>
    </citation>
    <scope>NUCLEOTIDE SEQUENCE [LARGE SCALE GENOMIC DNA]</scope>
    <source>
        <strain evidence="2 3">ANME-2d</strain>
    </source>
</reference>
<evidence type="ECO:0000313" key="3">
    <source>
        <dbReference type="Proteomes" id="UP000027153"/>
    </source>
</evidence>
<feature type="domain" description="Oxidoreductase molybdopterin-binding" evidence="1">
    <location>
        <begin position="24"/>
        <end position="170"/>
    </location>
</feature>
<evidence type="ECO:0000313" key="2">
    <source>
        <dbReference type="EMBL" id="KCZ72038.1"/>
    </source>
</evidence>
<dbReference type="Pfam" id="PF00174">
    <property type="entry name" value="Oxidored_molyb"/>
    <property type="match status" value="1"/>
</dbReference>
<dbReference type="Proteomes" id="UP000027153">
    <property type="component" value="Unassembled WGS sequence"/>
</dbReference>
<protein>
    <submittedName>
        <fullName evidence="2">Sulfite oxidase-like oxidoreductase</fullName>
    </submittedName>
</protein>
<dbReference type="Gene3D" id="3.90.420.10">
    <property type="entry name" value="Oxidoreductase, molybdopterin-binding domain"/>
    <property type="match status" value="1"/>
</dbReference>
<dbReference type="PANTHER" id="PTHR43032">
    <property type="entry name" value="PROTEIN-METHIONINE-SULFOXIDE REDUCTASE"/>
    <property type="match status" value="1"/>
</dbReference>
<dbReference type="CDD" id="cd02109">
    <property type="entry name" value="arch_bact_SO_family_Moco"/>
    <property type="match status" value="1"/>
</dbReference>
<dbReference type="OrthoDB" id="24039at2157"/>
<dbReference type="InterPro" id="IPR008335">
    <property type="entry name" value="Mopterin_OxRdtase_euk"/>
</dbReference>
<keyword evidence="3" id="KW-1185">Reference proteome</keyword>